<name>A0A9W6WTV1_9STRA</name>
<organism evidence="1 2">
    <name type="scientific">Phytophthora fragariaefolia</name>
    <dbReference type="NCBI Taxonomy" id="1490495"/>
    <lineage>
        <taxon>Eukaryota</taxon>
        <taxon>Sar</taxon>
        <taxon>Stramenopiles</taxon>
        <taxon>Oomycota</taxon>
        <taxon>Peronosporomycetes</taxon>
        <taxon>Peronosporales</taxon>
        <taxon>Peronosporaceae</taxon>
        <taxon>Phytophthora</taxon>
    </lineage>
</organism>
<dbReference type="InterPro" id="IPR051320">
    <property type="entry name" value="Viral_Replic_Matur_Polypro"/>
</dbReference>
<accession>A0A9W6WTV1</accession>
<dbReference type="InterPro" id="IPR043128">
    <property type="entry name" value="Rev_trsase/Diguanyl_cyclase"/>
</dbReference>
<comment type="caution">
    <text evidence="1">The sequence shown here is derived from an EMBL/GenBank/DDBJ whole genome shotgun (WGS) entry which is preliminary data.</text>
</comment>
<proteinExistence type="predicted"/>
<evidence type="ECO:0000313" key="2">
    <source>
        <dbReference type="Proteomes" id="UP001165121"/>
    </source>
</evidence>
<reference evidence="1" key="1">
    <citation type="submission" date="2023-04" db="EMBL/GenBank/DDBJ databases">
        <title>Phytophthora fragariaefolia NBRC 109709.</title>
        <authorList>
            <person name="Ichikawa N."/>
            <person name="Sato H."/>
            <person name="Tonouchi N."/>
        </authorList>
    </citation>
    <scope>NUCLEOTIDE SEQUENCE</scope>
    <source>
        <strain evidence="1">NBRC 109709</strain>
    </source>
</reference>
<dbReference type="AlphaFoldDB" id="A0A9W6WTV1"/>
<dbReference type="Proteomes" id="UP001165121">
    <property type="component" value="Unassembled WGS sequence"/>
</dbReference>
<dbReference type="OrthoDB" id="430238at2759"/>
<dbReference type="PANTHER" id="PTHR33064:SF37">
    <property type="entry name" value="RIBONUCLEASE H"/>
    <property type="match status" value="1"/>
</dbReference>
<dbReference type="InterPro" id="IPR043502">
    <property type="entry name" value="DNA/RNA_pol_sf"/>
</dbReference>
<keyword evidence="2" id="KW-1185">Reference proteome</keyword>
<dbReference type="PANTHER" id="PTHR33064">
    <property type="entry name" value="POL PROTEIN"/>
    <property type="match status" value="1"/>
</dbReference>
<protein>
    <submittedName>
        <fullName evidence="1">Unnamed protein product</fullName>
    </submittedName>
</protein>
<gene>
    <name evidence="1" type="ORF">Pfra01_000529500</name>
</gene>
<dbReference type="Gene3D" id="3.30.70.270">
    <property type="match status" value="2"/>
</dbReference>
<evidence type="ECO:0000313" key="1">
    <source>
        <dbReference type="EMBL" id="GMF27096.1"/>
    </source>
</evidence>
<dbReference type="EMBL" id="BSXT01000426">
    <property type="protein sequence ID" value="GMF27096.1"/>
    <property type="molecule type" value="Genomic_DNA"/>
</dbReference>
<dbReference type="SUPFAM" id="SSF56672">
    <property type="entry name" value="DNA/RNA polymerases"/>
    <property type="match status" value="1"/>
</dbReference>
<sequence length="184" mass="20568">MAFKPTRLTKFDADRRALAESDDMQEFIHSPEADMFATGEPDQSSLVPVFERRSFVDDICFGDQTFDKCLDTLDRVLEHFAECRTSVSFPKSIFVQQKVDFLSHTVTPNGIQADPKKLAAIAELPFPTSKKGMQAFLGTLNYSGRFILNSAVYGAVLYQLMEYDFAQGGDLTAAKAAFAELKKR</sequence>